<keyword evidence="3" id="KW-1185">Reference proteome</keyword>
<sequence length="39" mass="4068">MFAGLHQHAAKTPAGAVTMHSGERLPNVDPPLSCRSPAN</sequence>
<organism evidence="2 3">
    <name type="scientific">Microbacterium esteraromaticum</name>
    <dbReference type="NCBI Taxonomy" id="57043"/>
    <lineage>
        <taxon>Bacteria</taxon>
        <taxon>Bacillati</taxon>
        <taxon>Actinomycetota</taxon>
        <taxon>Actinomycetes</taxon>
        <taxon>Micrococcales</taxon>
        <taxon>Microbacteriaceae</taxon>
        <taxon>Microbacterium</taxon>
    </lineage>
</organism>
<reference evidence="2 3" key="1">
    <citation type="submission" date="2017-02" db="EMBL/GenBank/DDBJ databases">
        <authorList>
            <person name="Peterson S.W."/>
        </authorList>
    </citation>
    <scope>NUCLEOTIDE SEQUENCE [LARGE SCALE GENOMIC DNA]</scope>
    <source>
        <strain evidence="2 3">B Mb 05.01</strain>
    </source>
</reference>
<evidence type="ECO:0000313" key="2">
    <source>
        <dbReference type="EMBL" id="SJN43662.1"/>
    </source>
</evidence>
<evidence type="ECO:0000256" key="1">
    <source>
        <dbReference type="SAM" id="MobiDB-lite"/>
    </source>
</evidence>
<dbReference type="Proteomes" id="UP000196320">
    <property type="component" value="Unassembled WGS sequence"/>
</dbReference>
<evidence type="ECO:0000313" key="3">
    <source>
        <dbReference type="Proteomes" id="UP000196320"/>
    </source>
</evidence>
<gene>
    <name evidence="2" type="ORF">FM104_12815</name>
</gene>
<dbReference type="EMBL" id="FUKO01000033">
    <property type="protein sequence ID" value="SJN43662.1"/>
    <property type="molecule type" value="Genomic_DNA"/>
</dbReference>
<protein>
    <submittedName>
        <fullName evidence="2">Uncharacterized protein</fullName>
    </submittedName>
</protein>
<accession>A0A1R4KHD7</accession>
<dbReference type="AlphaFoldDB" id="A0A1R4KHD7"/>
<name>A0A1R4KHD7_9MICO</name>
<proteinExistence type="predicted"/>
<feature type="region of interest" description="Disordered" evidence="1">
    <location>
        <begin position="1"/>
        <end position="39"/>
    </location>
</feature>